<dbReference type="NCBIfam" id="NF045678">
    <property type="entry name" value="TransRegIrrA"/>
    <property type="match status" value="1"/>
</dbReference>
<evidence type="ECO:0000256" key="7">
    <source>
        <dbReference type="ARBA" id="ARBA00022833"/>
    </source>
</evidence>
<evidence type="ECO:0000256" key="5">
    <source>
        <dbReference type="ARBA" id="ARBA00022491"/>
    </source>
</evidence>
<evidence type="ECO:0000313" key="12">
    <source>
        <dbReference type="Proteomes" id="UP000065734"/>
    </source>
</evidence>
<organism evidence="11 12">
    <name type="scientific">Blastochloris viridis</name>
    <name type="common">Rhodopseudomonas viridis</name>
    <dbReference type="NCBI Taxonomy" id="1079"/>
    <lineage>
        <taxon>Bacteria</taxon>
        <taxon>Pseudomonadati</taxon>
        <taxon>Pseudomonadota</taxon>
        <taxon>Alphaproteobacteria</taxon>
        <taxon>Hyphomicrobiales</taxon>
        <taxon>Blastochloridaceae</taxon>
        <taxon>Blastochloris</taxon>
    </lineage>
</organism>
<name>A0A0P0JKB9_BLAVI</name>
<keyword evidence="5" id="KW-0678">Repressor</keyword>
<dbReference type="NCBIfam" id="NF045677">
    <property type="entry name" value="FeRespRegIrr"/>
    <property type="match status" value="1"/>
</dbReference>
<keyword evidence="4" id="KW-0963">Cytoplasm</keyword>
<dbReference type="GO" id="GO:0000976">
    <property type="term" value="F:transcription cis-regulatory region binding"/>
    <property type="evidence" value="ECO:0007669"/>
    <property type="project" value="TreeGrafter"/>
</dbReference>
<dbReference type="Proteomes" id="UP000065734">
    <property type="component" value="Chromosome I"/>
</dbReference>
<accession>A0A0P0JKB9</accession>
<evidence type="ECO:0000256" key="2">
    <source>
        <dbReference type="ARBA" id="ARBA00007957"/>
    </source>
</evidence>
<evidence type="ECO:0000256" key="10">
    <source>
        <dbReference type="ARBA" id="ARBA00023163"/>
    </source>
</evidence>
<dbReference type="Pfam" id="PF01475">
    <property type="entry name" value="FUR"/>
    <property type="match status" value="1"/>
</dbReference>
<comment type="similarity">
    <text evidence="2">Belongs to the Fur family.</text>
</comment>
<dbReference type="InterPro" id="IPR036388">
    <property type="entry name" value="WH-like_DNA-bd_sf"/>
</dbReference>
<dbReference type="GO" id="GO:0005737">
    <property type="term" value="C:cytoplasm"/>
    <property type="evidence" value="ECO:0007669"/>
    <property type="project" value="UniProtKB-SubCell"/>
</dbReference>
<dbReference type="PATRIC" id="fig|1079.6.peg.3313"/>
<evidence type="ECO:0000256" key="3">
    <source>
        <dbReference type="ARBA" id="ARBA00020910"/>
    </source>
</evidence>
<keyword evidence="9" id="KW-0238">DNA-binding</keyword>
<evidence type="ECO:0000256" key="6">
    <source>
        <dbReference type="ARBA" id="ARBA00022723"/>
    </source>
</evidence>
<sequence length="180" mass="20518">MDDRPKMNELPRFNRSIDATPTGAEMLPVARLRDPSLHHARTGCPFHDVRQMLKEAGLRPTRQRLALGWLLFAKGDRHISAEILHEEAQRARFPVSLATVYNTLHQFTEVGLLRELALDGSRAFFDTNVHDHHHFFLEGENELLDIPLSAVNMDKTPEPPPGYEVARVDVVVRVRRKSTS</sequence>
<dbReference type="InterPro" id="IPR002481">
    <property type="entry name" value="FUR"/>
</dbReference>
<evidence type="ECO:0000256" key="1">
    <source>
        <dbReference type="ARBA" id="ARBA00004496"/>
    </source>
</evidence>
<dbReference type="STRING" id="1079.BVIR_3151"/>
<evidence type="ECO:0000256" key="4">
    <source>
        <dbReference type="ARBA" id="ARBA00022490"/>
    </source>
</evidence>
<keyword evidence="6" id="KW-0479">Metal-binding</keyword>
<dbReference type="Gene3D" id="1.10.10.10">
    <property type="entry name" value="Winged helix-like DNA-binding domain superfamily/Winged helix DNA-binding domain"/>
    <property type="match status" value="1"/>
</dbReference>
<proteinExistence type="inferred from homology"/>
<dbReference type="EMBL" id="LN907867">
    <property type="protein sequence ID" value="CUU43571.1"/>
    <property type="molecule type" value="Genomic_DNA"/>
</dbReference>
<dbReference type="GO" id="GO:0003700">
    <property type="term" value="F:DNA-binding transcription factor activity"/>
    <property type="evidence" value="ECO:0007669"/>
    <property type="project" value="InterPro"/>
</dbReference>
<dbReference type="GO" id="GO:0045892">
    <property type="term" value="P:negative regulation of DNA-templated transcription"/>
    <property type="evidence" value="ECO:0007669"/>
    <property type="project" value="TreeGrafter"/>
</dbReference>
<gene>
    <name evidence="11" type="primary">perR</name>
    <name evidence="11" type="ORF">BVIRIDIS_25950</name>
</gene>
<dbReference type="AlphaFoldDB" id="A0A0P0JKB9"/>
<dbReference type="PANTHER" id="PTHR33202">
    <property type="entry name" value="ZINC UPTAKE REGULATION PROTEIN"/>
    <property type="match status" value="1"/>
</dbReference>
<keyword evidence="10" id="KW-0804">Transcription</keyword>
<evidence type="ECO:0000256" key="8">
    <source>
        <dbReference type="ARBA" id="ARBA00023015"/>
    </source>
</evidence>
<dbReference type="FunFam" id="1.10.10.10:FF:000007">
    <property type="entry name" value="Ferric uptake regulation protein"/>
    <property type="match status" value="1"/>
</dbReference>
<reference evidence="12" key="1">
    <citation type="journal article" date="2016" name="Genome Announc.">
        <title>Revised genome sequence of the purple photosynthetic bacterium Blastochloris viridis.</title>
        <authorList>
            <person name="Liu L.N."/>
            <person name="Faulkner M."/>
            <person name="Liu X."/>
            <person name="Huang F."/>
            <person name="Darby A.C."/>
            <person name="Hall N."/>
        </authorList>
    </citation>
    <scope>NUCLEOTIDE SEQUENCE [LARGE SCALE GENOMIC DNA]</scope>
    <source>
        <strain evidence="12">ATCC 19567 / DSM 133 / F</strain>
    </source>
</reference>
<dbReference type="PANTHER" id="PTHR33202:SF7">
    <property type="entry name" value="FERRIC UPTAKE REGULATION PROTEIN"/>
    <property type="match status" value="1"/>
</dbReference>
<evidence type="ECO:0000313" key="11">
    <source>
        <dbReference type="EMBL" id="CUU43571.1"/>
    </source>
</evidence>
<dbReference type="GO" id="GO:1900376">
    <property type="term" value="P:regulation of secondary metabolite biosynthetic process"/>
    <property type="evidence" value="ECO:0007669"/>
    <property type="project" value="TreeGrafter"/>
</dbReference>
<protein>
    <recommendedName>
        <fullName evidence="3">Ferric uptake regulation protein</fullName>
    </recommendedName>
</protein>
<keyword evidence="7" id="KW-0862">Zinc</keyword>
<dbReference type="KEGG" id="bvr:BVIR_3151"/>
<dbReference type="GO" id="GO:0008270">
    <property type="term" value="F:zinc ion binding"/>
    <property type="evidence" value="ECO:0007669"/>
    <property type="project" value="TreeGrafter"/>
</dbReference>
<evidence type="ECO:0000256" key="9">
    <source>
        <dbReference type="ARBA" id="ARBA00023125"/>
    </source>
</evidence>
<dbReference type="CDD" id="cd07153">
    <property type="entry name" value="Fur_like"/>
    <property type="match status" value="1"/>
</dbReference>
<dbReference type="InterPro" id="IPR036390">
    <property type="entry name" value="WH_DNA-bd_sf"/>
</dbReference>
<dbReference type="SUPFAM" id="SSF46785">
    <property type="entry name" value="Winged helix' DNA-binding domain"/>
    <property type="match status" value="1"/>
</dbReference>
<comment type="subcellular location">
    <subcellularLocation>
        <location evidence="1">Cytoplasm</location>
    </subcellularLocation>
</comment>
<keyword evidence="8" id="KW-0805">Transcription regulation</keyword>
<keyword evidence="12" id="KW-1185">Reference proteome</keyword>